<proteinExistence type="predicted"/>
<feature type="domain" description="VOC" evidence="1">
    <location>
        <begin position="4"/>
        <end position="136"/>
    </location>
</feature>
<dbReference type="PANTHER" id="PTHR36437">
    <property type="entry name" value="GLYOXALASE/BLEOMYCIN RESISTANCE PROTEIN/DIOXYGENASE"/>
    <property type="match status" value="1"/>
</dbReference>
<dbReference type="RefSeq" id="WP_311672064.1">
    <property type="nucleotide sequence ID" value="NZ_JAVREQ010000002.1"/>
</dbReference>
<evidence type="ECO:0000259" key="1">
    <source>
        <dbReference type="PROSITE" id="PS51819"/>
    </source>
</evidence>
<dbReference type="InterPro" id="IPR029068">
    <property type="entry name" value="Glyas_Bleomycin-R_OHBP_Dase"/>
</dbReference>
<dbReference type="Proteomes" id="UP001183414">
    <property type="component" value="Unassembled WGS sequence"/>
</dbReference>
<name>A0ABU2NNL0_9ACTN</name>
<dbReference type="SUPFAM" id="SSF54593">
    <property type="entry name" value="Glyoxalase/Bleomycin resistance protein/Dihydroxybiphenyl dioxygenase"/>
    <property type="match status" value="1"/>
</dbReference>
<dbReference type="PROSITE" id="PS51819">
    <property type="entry name" value="VOC"/>
    <property type="match status" value="1"/>
</dbReference>
<evidence type="ECO:0000313" key="2">
    <source>
        <dbReference type="EMBL" id="MDT0378171.1"/>
    </source>
</evidence>
<dbReference type="EMBL" id="JAVREQ010000002">
    <property type="protein sequence ID" value="MDT0378171.1"/>
    <property type="molecule type" value="Genomic_DNA"/>
</dbReference>
<evidence type="ECO:0000313" key="3">
    <source>
        <dbReference type="Proteomes" id="UP001183414"/>
    </source>
</evidence>
<dbReference type="InterPro" id="IPR004360">
    <property type="entry name" value="Glyas_Fos-R_dOase_dom"/>
</dbReference>
<dbReference type="Gene3D" id="3.10.180.10">
    <property type="entry name" value="2,3-Dihydroxybiphenyl 1,2-Dioxygenase, domain 1"/>
    <property type="match status" value="1"/>
</dbReference>
<dbReference type="Pfam" id="PF00903">
    <property type="entry name" value="Glyoxalase"/>
    <property type="match status" value="1"/>
</dbReference>
<protein>
    <submittedName>
        <fullName evidence="2">VOC family protein</fullName>
    </submittedName>
</protein>
<sequence length="143" mass="15380">MDYTIEVIVVPVTDVDRAKEFYADRCGFPVDLDTEVAPGIRIVQLTPPGSRCSLALSQGMPSSPSQSDMEPGALRAVQICVTDITAAHAELTGRGVDVSPVQHVGPNGWEEGRGEPWNSFAFFDDPDGNGWVLQEAPAPLSQR</sequence>
<accession>A0ABU2NNL0</accession>
<dbReference type="PANTHER" id="PTHR36437:SF2">
    <property type="entry name" value="GLYOXALASE_BLEOMYCIN RESISTANCE PROTEIN_DIOXYGENASE"/>
    <property type="match status" value="1"/>
</dbReference>
<reference evidence="3" key="1">
    <citation type="submission" date="2023-07" db="EMBL/GenBank/DDBJ databases">
        <title>30 novel species of actinomycetes from the DSMZ collection.</title>
        <authorList>
            <person name="Nouioui I."/>
        </authorList>
    </citation>
    <scope>NUCLEOTIDE SEQUENCE [LARGE SCALE GENOMIC DNA]</scope>
    <source>
        <strain evidence="3">DSM 42041</strain>
    </source>
</reference>
<gene>
    <name evidence="2" type="ORF">RM572_05190</name>
</gene>
<dbReference type="InterPro" id="IPR037523">
    <property type="entry name" value="VOC_core"/>
</dbReference>
<comment type="caution">
    <text evidence="2">The sequence shown here is derived from an EMBL/GenBank/DDBJ whole genome shotgun (WGS) entry which is preliminary data.</text>
</comment>
<organism evidence="2 3">
    <name type="scientific">Streptomyces hazeniae</name>
    <dbReference type="NCBI Taxonomy" id="3075538"/>
    <lineage>
        <taxon>Bacteria</taxon>
        <taxon>Bacillati</taxon>
        <taxon>Actinomycetota</taxon>
        <taxon>Actinomycetes</taxon>
        <taxon>Kitasatosporales</taxon>
        <taxon>Streptomycetaceae</taxon>
        <taxon>Streptomyces</taxon>
    </lineage>
</organism>
<keyword evidence="3" id="KW-1185">Reference proteome</keyword>